<dbReference type="GO" id="GO:0140680">
    <property type="term" value="F:histone H3K36me/H3K36me2 demethylase activity"/>
    <property type="evidence" value="ECO:0007669"/>
    <property type="project" value="UniProtKB-EC"/>
</dbReference>
<dbReference type="GO" id="GO:0032453">
    <property type="term" value="F:histone H3K4 demethylase activity"/>
    <property type="evidence" value="ECO:0007669"/>
    <property type="project" value="TreeGrafter"/>
</dbReference>
<evidence type="ECO:0000256" key="12">
    <source>
        <dbReference type="ARBA" id="ARBA00025670"/>
    </source>
</evidence>
<comment type="caution">
    <text evidence="17">The sequence shown here is derived from an EMBL/GenBank/DDBJ whole genome shotgun (WGS) entry which is preliminary data.</text>
</comment>
<evidence type="ECO:0000313" key="17">
    <source>
        <dbReference type="EMBL" id="CAB3255011.1"/>
    </source>
</evidence>
<evidence type="ECO:0000256" key="15">
    <source>
        <dbReference type="SAM" id="MobiDB-lite"/>
    </source>
</evidence>
<dbReference type="Pfam" id="PF08007">
    <property type="entry name" value="JmjC_2"/>
    <property type="match status" value="1"/>
</dbReference>
<dbReference type="GO" id="GO:0005506">
    <property type="term" value="F:iron ion binding"/>
    <property type="evidence" value="ECO:0007669"/>
    <property type="project" value="UniProtKB-UniRule"/>
</dbReference>
<keyword evidence="9 14" id="KW-0805">Transcription regulation</keyword>
<dbReference type="OrthoDB" id="264392at2759"/>
<feature type="compositionally biased region" description="Basic and acidic residues" evidence="15">
    <location>
        <begin position="39"/>
        <end position="49"/>
    </location>
</feature>
<dbReference type="SUPFAM" id="SSF51197">
    <property type="entry name" value="Clavaminate synthase-like"/>
    <property type="match status" value="1"/>
</dbReference>
<keyword evidence="5" id="KW-0156">Chromatin regulator</keyword>
<protein>
    <recommendedName>
        <fullName evidence="14">Bifunctional lysine-specific demethylase and histidyl-hydroxylase</fullName>
        <ecNumber evidence="14">1.14.11.27</ecNumber>
    </recommendedName>
</protein>
<dbReference type="SMART" id="SM00558">
    <property type="entry name" value="JmjC"/>
    <property type="match status" value="1"/>
</dbReference>
<evidence type="ECO:0000313" key="18">
    <source>
        <dbReference type="Proteomes" id="UP000494256"/>
    </source>
</evidence>
<dbReference type="InterPro" id="IPR003347">
    <property type="entry name" value="JmjC_dom"/>
</dbReference>
<comment type="similarity">
    <text evidence="2">Belongs to the ROX family. NO66 subfamily.</text>
</comment>
<comment type="catalytic activity">
    <reaction evidence="13 14">
        <text>N(6),N(6)-dimethyl-L-lysyl(36)-[histone H3] + 2 2-oxoglutarate + 2 O2 = L-lysyl(36)-[histone H3] + 2 formaldehyde + 2 succinate + 2 CO2</text>
        <dbReference type="Rhea" id="RHEA:42032"/>
        <dbReference type="Rhea" id="RHEA-COMP:9785"/>
        <dbReference type="Rhea" id="RHEA-COMP:9787"/>
        <dbReference type="ChEBI" id="CHEBI:15379"/>
        <dbReference type="ChEBI" id="CHEBI:16526"/>
        <dbReference type="ChEBI" id="CHEBI:16810"/>
        <dbReference type="ChEBI" id="CHEBI:16842"/>
        <dbReference type="ChEBI" id="CHEBI:29969"/>
        <dbReference type="ChEBI" id="CHEBI:30031"/>
        <dbReference type="ChEBI" id="CHEBI:61976"/>
        <dbReference type="EC" id="1.14.11.27"/>
    </reaction>
</comment>
<keyword evidence="10 14" id="KW-0804">Transcription</keyword>
<dbReference type="Pfam" id="PF21233">
    <property type="entry name" value="WHD_RIOX1"/>
    <property type="match status" value="1"/>
</dbReference>
<dbReference type="InterPro" id="IPR039994">
    <property type="entry name" value="NO66-like"/>
</dbReference>
<evidence type="ECO:0000256" key="1">
    <source>
        <dbReference type="ARBA" id="ARBA00004123"/>
    </source>
</evidence>
<sequence>MDSAVSAFAVYKNNKSTNQAKKQKKRNKSKGQSSIPKLNVDEIAKEIAQKVKKKQKKAKDTKNIMKKKQHKKKKAKGKTVKNKTKSPTVELKSLNHVEPEEIPVLVHVPASHMFPLESDTEVEDVYSESVIYNDTVEASEVSTLDSDCSIEFVPVQTDSVEEGLKVFKWMIAPYDLDEFLTKVWEKKPLHIVRKKPEYYKELISTPCIDNMLRTENVHFSKHVDITTYVDGKREDHNPDGRAFPHLVWDFYLNGCSVRLLNPQTFIPKVHLLNATLQEFFNTFVGANVYLTPPDSQGFAPHYDDIEAFILQVEGKKHWRIYKPLDENGVLPRYSSKNFDQSEIGDPLLEVTLQAGDMLYFPRGYIHQAVTIDGEHSLHVTVSMYQKHAWVDLLEKMLPAALEVAATENVELRQGLPFNIYDHFGVVHEDSNTPVRKQIKEVIIKLLDKIKDNLPIDDVVDQMHKDFLHSALPPVLNDTEKAVTVFGDSDVMVENGKVINRIEISLDTKIRLLRKNILRLVSEYHKYMIYYYVQNSLEHHGHEQQSFEIEGDLAAGVENLILSYPEYISVESLEVDEDSAKLQLAQVLYSKGLIMTEYPLENVDD</sequence>
<accession>A0A8S1B8H7</accession>
<keyword evidence="6 14" id="KW-0223">Dioxygenase</keyword>
<dbReference type="FunFam" id="1.10.10.1500:FF:000001">
    <property type="entry name" value="ribosomal oxygenase 1 isoform X1"/>
    <property type="match status" value="1"/>
</dbReference>
<dbReference type="AlphaFoldDB" id="A0A8S1B8H7"/>
<evidence type="ECO:0000256" key="4">
    <source>
        <dbReference type="ARBA" id="ARBA00022723"/>
    </source>
</evidence>
<dbReference type="FunFam" id="3.90.930.40:FF:000001">
    <property type="entry name" value="ribosomal oxygenase 1 isoform X1"/>
    <property type="match status" value="1"/>
</dbReference>
<keyword evidence="4 14" id="KW-0479">Metal-binding</keyword>
<dbReference type="PANTHER" id="PTHR13096:SF8">
    <property type="entry name" value="RIBOSOMAL OXYGENASE 1"/>
    <property type="match status" value="1"/>
</dbReference>
<comment type="cofactor">
    <cofactor evidence="14">
        <name>Fe(2+)</name>
        <dbReference type="ChEBI" id="CHEBI:29033"/>
    </cofactor>
    <text evidence="14">Binds 1 Fe(2+) ion per subunit.</text>
</comment>
<evidence type="ECO:0000256" key="13">
    <source>
        <dbReference type="ARBA" id="ARBA00047915"/>
    </source>
</evidence>
<dbReference type="GO" id="GO:0045471">
    <property type="term" value="P:response to ethanol"/>
    <property type="evidence" value="ECO:0007669"/>
    <property type="project" value="UniProtKB-ARBA"/>
</dbReference>
<dbReference type="Gene3D" id="1.10.10.1500">
    <property type="entry name" value="JmjC domain-containing ribosomal oxygenase (ROX), dimer domain"/>
    <property type="match status" value="1"/>
</dbReference>
<evidence type="ECO:0000256" key="7">
    <source>
        <dbReference type="ARBA" id="ARBA00023002"/>
    </source>
</evidence>
<dbReference type="FunFam" id="2.60.120.650:FF:000013">
    <property type="entry name" value="Ribosomal oxygenase 1"/>
    <property type="match status" value="1"/>
</dbReference>
<evidence type="ECO:0000256" key="11">
    <source>
        <dbReference type="ARBA" id="ARBA00023242"/>
    </source>
</evidence>
<feature type="region of interest" description="Disordered" evidence="15">
    <location>
        <begin position="1"/>
        <end position="87"/>
    </location>
</feature>
<dbReference type="GO" id="GO:0005730">
    <property type="term" value="C:nucleolus"/>
    <property type="evidence" value="ECO:0007669"/>
    <property type="project" value="TreeGrafter"/>
</dbReference>
<evidence type="ECO:0000256" key="9">
    <source>
        <dbReference type="ARBA" id="ARBA00023015"/>
    </source>
</evidence>
<dbReference type="Proteomes" id="UP000494256">
    <property type="component" value="Unassembled WGS sequence"/>
</dbReference>
<dbReference type="InterPro" id="IPR049043">
    <property type="entry name" value="WHD_RIOX1"/>
</dbReference>
<evidence type="ECO:0000256" key="3">
    <source>
        <dbReference type="ARBA" id="ARBA00022491"/>
    </source>
</evidence>
<comment type="subcellular location">
    <subcellularLocation>
        <location evidence="1 14">Nucleus</location>
    </subcellularLocation>
</comment>
<evidence type="ECO:0000256" key="5">
    <source>
        <dbReference type="ARBA" id="ARBA00022853"/>
    </source>
</evidence>
<dbReference type="Gene3D" id="3.90.930.40">
    <property type="match status" value="1"/>
</dbReference>
<organism evidence="17 18">
    <name type="scientific">Arctia plantaginis</name>
    <name type="common">Wood tiger moth</name>
    <name type="synonym">Phalaena plantaginis</name>
    <dbReference type="NCBI Taxonomy" id="874455"/>
    <lineage>
        <taxon>Eukaryota</taxon>
        <taxon>Metazoa</taxon>
        <taxon>Ecdysozoa</taxon>
        <taxon>Arthropoda</taxon>
        <taxon>Hexapoda</taxon>
        <taxon>Insecta</taxon>
        <taxon>Pterygota</taxon>
        <taxon>Neoptera</taxon>
        <taxon>Endopterygota</taxon>
        <taxon>Lepidoptera</taxon>
        <taxon>Glossata</taxon>
        <taxon>Ditrysia</taxon>
        <taxon>Noctuoidea</taxon>
        <taxon>Erebidae</taxon>
        <taxon>Arctiinae</taxon>
        <taxon>Arctia</taxon>
    </lineage>
</organism>
<dbReference type="EC" id="1.14.11.27" evidence="14"/>
<reference evidence="17 18" key="1">
    <citation type="submission" date="2020-04" db="EMBL/GenBank/DDBJ databases">
        <authorList>
            <person name="Wallbank WR R."/>
            <person name="Pardo Diaz C."/>
            <person name="Kozak K."/>
            <person name="Martin S."/>
            <person name="Jiggins C."/>
            <person name="Moest M."/>
            <person name="Warren A I."/>
            <person name="Byers J.R.P. K."/>
            <person name="Montejo-Kovacevich G."/>
            <person name="Yen C E."/>
        </authorList>
    </citation>
    <scope>NUCLEOTIDE SEQUENCE [LARGE SCALE GENOMIC DNA]</scope>
</reference>
<feature type="domain" description="JmjC" evidence="16">
    <location>
        <begin position="255"/>
        <end position="400"/>
    </location>
</feature>
<gene>
    <name evidence="17" type="ORF">APLA_LOCUS15131</name>
</gene>
<dbReference type="EMBL" id="CADEBD010000422">
    <property type="protein sequence ID" value="CAB3255011.1"/>
    <property type="molecule type" value="Genomic_DNA"/>
</dbReference>
<evidence type="ECO:0000259" key="16">
    <source>
        <dbReference type="PROSITE" id="PS51184"/>
    </source>
</evidence>
<keyword evidence="7 14" id="KW-0560">Oxidoreductase</keyword>
<dbReference type="Gene3D" id="2.60.120.650">
    <property type="entry name" value="Cupin"/>
    <property type="match status" value="1"/>
</dbReference>
<proteinExistence type="inferred from homology"/>
<evidence type="ECO:0000256" key="8">
    <source>
        <dbReference type="ARBA" id="ARBA00023004"/>
    </source>
</evidence>
<dbReference type="PROSITE" id="PS51184">
    <property type="entry name" value="JMJC"/>
    <property type="match status" value="1"/>
</dbReference>
<evidence type="ECO:0000256" key="14">
    <source>
        <dbReference type="RuleBase" id="RU366061"/>
    </source>
</evidence>
<keyword evidence="8 14" id="KW-0408">Iron</keyword>
<evidence type="ECO:0000256" key="6">
    <source>
        <dbReference type="ARBA" id="ARBA00022964"/>
    </source>
</evidence>
<evidence type="ECO:0000256" key="10">
    <source>
        <dbReference type="ARBA" id="ARBA00023163"/>
    </source>
</evidence>
<name>A0A8S1B8H7_ARCPL</name>
<keyword evidence="3" id="KW-0678">Repressor</keyword>
<keyword evidence="11 14" id="KW-0539">Nucleus</keyword>
<evidence type="ECO:0000256" key="2">
    <source>
        <dbReference type="ARBA" id="ARBA00010309"/>
    </source>
</evidence>
<comment type="function">
    <text evidence="12">Oxygenase that can act as both a histone lysine demethylase and a ribosomal histidine hydroxylase. Specifically demethylates 'Lys-4' (H3K4me) and 'Lys-36' (H3K36me) of histone H3, thereby playing a central role in histone code.</text>
</comment>
<dbReference type="PANTHER" id="PTHR13096">
    <property type="entry name" value="MINA53 MYC INDUCED NUCLEAR ANTIGEN"/>
    <property type="match status" value="1"/>
</dbReference>
<feature type="compositionally biased region" description="Basic residues" evidence="15">
    <location>
        <begin position="64"/>
        <end position="84"/>
    </location>
</feature>